<protein>
    <submittedName>
        <fullName evidence="1">Uncharacterized protein</fullName>
    </submittedName>
</protein>
<evidence type="ECO:0000313" key="2">
    <source>
        <dbReference type="Proteomes" id="UP000186817"/>
    </source>
</evidence>
<gene>
    <name evidence="1" type="ORF">AK812_SmicGene32317</name>
</gene>
<proteinExistence type="predicted"/>
<reference evidence="1 2" key="1">
    <citation type="submission" date="2016-02" db="EMBL/GenBank/DDBJ databases">
        <title>Genome analysis of coral dinoflagellate symbionts highlights evolutionary adaptations to a symbiotic lifestyle.</title>
        <authorList>
            <person name="Aranda M."/>
            <person name="Li Y."/>
            <person name="Liew Y.J."/>
            <person name="Baumgarten S."/>
            <person name="Simakov O."/>
            <person name="Wilson M."/>
            <person name="Piel J."/>
            <person name="Ashoor H."/>
            <person name="Bougouffa S."/>
            <person name="Bajic V.B."/>
            <person name="Ryu T."/>
            <person name="Ravasi T."/>
            <person name="Bayer T."/>
            <person name="Micklem G."/>
            <person name="Kim H."/>
            <person name="Bhak J."/>
            <person name="Lajeunesse T.C."/>
            <person name="Voolstra C.R."/>
        </authorList>
    </citation>
    <scope>NUCLEOTIDE SEQUENCE [LARGE SCALE GENOMIC DNA]</scope>
    <source>
        <strain evidence="1 2">CCMP2467</strain>
    </source>
</reference>
<dbReference type="AlphaFoldDB" id="A0A1Q9CUD7"/>
<comment type="caution">
    <text evidence="1">The sequence shown here is derived from an EMBL/GenBank/DDBJ whole genome shotgun (WGS) entry which is preliminary data.</text>
</comment>
<organism evidence="1 2">
    <name type="scientific">Symbiodinium microadriaticum</name>
    <name type="common">Dinoflagellate</name>
    <name type="synonym">Zooxanthella microadriatica</name>
    <dbReference type="NCBI Taxonomy" id="2951"/>
    <lineage>
        <taxon>Eukaryota</taxon>
        <taxon>Sar</taxon>
        <taxon>Alveolata</taxon>
        <taxon>Dinophyceae</taxon>
        <taxon>Suessiales</taxon>
        <taxon>Symbiodiniaceae</taxon>
        <taxon>Symbiodinium</taxon>
    </lineage>
</organism>
<dbReference type="EMBL" id="LSRX01000910">
    <property type="protein sequence ID" value="OLP86551.1"/>
    <property type="molecule type" value="Genomic_DNA"/>
</dbReference>
<evidence type="ECO:0000313" key="1">
    <source>
        <dbReference type="EMBL" id="OLP86551.1"/>
    </source>
</evidence>
<accession>A0A1Q9CUD7</accession>
<keyword evidence="2" id="KW-1185">Reference proteome</keyword>
<sequence length="127" mass="12967">MDGGVGAYVQTVAGEAVENIHTHESRSQDAVSVFATWVLFGAVRGTLGYGTLALTGGCAGRCDYCTIGSNELEGMPVVGRWSGMSGARSKPLHELAMQVIGLVLAGACVSPPAVADTVLDSVLLDAV</sequence>
<dbReference type="Proteomes" id="UP000186817">
    <property type="component" value="Unassembled WGS sequence"/>
</dbReference>
<name>A0A1Q9CUD7_SYMMI</name>